<dbReference type="CDD" id="cd13891">
    <property type="entry name" value="CuRO_3_CotA_like"/>
    <property type="match status" value="1"/>
</dbReference>
<feature type="signal peptide" evidence="1">
    <location>
        <begin position="1"/>
        <end position="20"/>
    </location>
</feature>
<keyword evidence="4" id="KW-1185">Reference proteome</keyword>
<keyword evidence="1" id="KW-0732">Signal</keyword>
<dbReference type="PANTHER" id="PTHR48267:SF1">
    <property type="entry name" value="BILIRUBIN OXIDASE"/>
    <property type="match status" value="1"/>
</dbReference>
<dbReference type="Gene3D" id="2.60.40.420">
    <property type="entry name" value="Cupredoxins - blue copper proteins"/>
    <property type="match status" value="3"/>
</dbReference>
<sequence>MPFICSLLLFLGISFSNVLADLLPAEDIPKYVDPLVIPPVMPKADTIMQQGGPPIDYYEIEVVQFQQQILPSTGFPKTPVWSYGAVGHPETRNYPAFTIEAQVNRPTRVKWVNNLVDENGDFLPHLLPVDQTLHWANPSQDCIDGTTRTDCRGQSQETYTGPVPIVTHVHGMRVAPESDGYPEAWWLPAANNLPPGSDPSGTLFGDITTTDADPNNDNPGNLGYALFQYPNDQPSATLWYHDHALGITRLNVYAGPAGFYLLRGEEEDNLNLPGSAPKPDGNRQGPQKFFEIPIAIQDRSFNEDGSLFYPDNRAFFEGLSPDQLKIDFLPDSDVPPIWNPEFFGNTMVVNGRTWPVLQVEPRRYRFRFLNGSNSRFLILKAVTAAQPDNSTTWSNLTDEFVQIGADGGFLPQPVALDELLMAPAERADVIVDFSGFAPGEAIYLVNVGPDEPFGGGRPGVDFEPANPETTGQVMKFQVVPLTEPDPSANPDTLVLPSFEELGPSTHTRQVSLNEEESQEVCVKVQKGKVQQIGCSPEAEEFGPIAALLGTLHNGMANPLFWENTITENPALGSTEIWEIYNFTEDAHPIHLHLVQFQVLNRQPFGDDGSSDPQPWETGFKDTVIALPGEITRIKAKFDIPGLYVWHCHILEHEDNEMMRPYCVGDPANCPANGAP</sequence>
<accession>D5C1M8</accession>
<dbReference type="InterPro" id="IPR011706">
    <property type="entry name" value="Cu-oxidase_C"/>
</dbReference>
<evidence type="ECO:0000313" key="4">
    <source>
        <dbReference type="Proteomes" id="UP000001844"/>
    </source>
</evidence>
<evidence type="ECO:0000259" key="2">
    <source>
        <dbReference type="Pfam" id="PF07731"/>
    </source>
</evidence>
<dbReference type="KEGG" id="nhl:Nhal_1520"/>
<dbReference type="CDD" id="cd13868">
    <property type="entry name" value="CuRO_2_CotA_like"/>
    <property type="match status" value="1"/>
</dbReference>
<dbReference type="Pfam" id="PF07731">
    <property type="entry name" value="Cu-oxidase_2"/>
    <property type="match status" value="1"/>
</dbReference>
<feature type="chain" id="PRO_5003069312" evidence="1">
    <location>
        <begin position="21"/>
        <end position="675"/>
    </location>
</feature>
<dbReference type="GO" id="GO:0005507">
    <property type="term" value="F:copper ion binding"/>
    <property type="evidence" value="ECO:0007669"/>
    <property type="project" value="InterPro"/>
</dbReference>
<dbReference type="GO" id="GO:0047705">
    <property type="term" value="F:bilirubin oxidase activity"/>
    <property type="evidence" value="ECO:0007669"/>
    <property type="project" value="UniProtKB-EC"/>
</dbReference>
<feature type="domain" description="Plastocyanin-like" evidence="2">
    <location>
        <begin position="557"/>
        <end position="664"/>
    </location>
</feature>
<dbReference type="Proteomes" id="UP000001844">
    <property type="component" value="Chromosome"/>
</dbReference>
<evidence type="ECO:0000313" key="3">
    <source>
        <dbReference type="EMBL" id="ADE14661.1"/>
    </source>
</evidence>
<evidence type="ECO:0000256" key="1">
    <source>
        <dbReference type="SAM" id="SignalP"/>
    </source>
</evidence>
<dbReference type="EC" id="1.3.3.5" evidence="3"/>
<dbReference type="InterPro" id="IPR045087">
    <property type="entry name" value="Cu-oxidase_fam"/>
</dbReference>
<dbReference type="EMBL" id="CP001798">
    <property type="protein sequence ID" value="ADE14661.1"/>
    <property type="molecule type" value="Genomic_DNA"/>
</dbReference>
<protein>
    <submittedName>
        <fullName evidence="3">Bilirubin oxidase</fullName>
        <ecNumber evidence="3">1.3.3.5</ecNumber>
    </submittedName>
</protein>
<dbReference type="InterPro" id="IPR008972">
    <property type="entry name" value="Cupredoxin"/>
</dbReference>
<dbReference type="eggNOG" id="COG2132">
    <property type="taxonomic scope" value="Bacteria"/>
</dbReference>
<dbReference type="STRING" id="472759.Nhal_1520"/>
<dbReference type="PANTHER" id="PTHR48267">
    <property type="entry name" value="CUPREDOXIN SUPERFAMILY PROTEIN"/>
    <property type="match status" value="1"/>
</dbReference>
<name>D5C1M8_NITHN</name>
<dbReference type="OrthoDB" id="9757546at2"/>
<keyword evidence="3" id="KW-0560">Oxidoreductase</keyword>
<proteinExistence type="predicted"/>
<dbReference type="SUPFAM" id="SSF49503">
    <property type="entry name" value="Cupredoxins"/>
    <property type="match status" value="3"/>
</dbReference>
<dbReference type="AlphaFoldDB" id="D5C1M8"/>
<gene>
    <name evidence="3" type="ordered locus">Nhal_1520</name>
</gene>
<organism evidence="3 4">
    <name type="scientific">Nitrosococcus halophilus (strain Nc4)</name>
    <dbReference type="NCBI Taxonomy" id="472759"/>
    <lineage>
        <taxon>Bacteria</taxon>
        <taxon>Pseudomonadati</taxon>
        <taxon>Pseudomonadota</taxon>
        <taxon>Gammaproteobacteria</taxon>
        <taxon>Chromatiales</taxon>
        <taxon>Chromatiaceae</taxon>
        <taxon>Nitrosococcus</taxon>
    </lineage>
</organism>
<reference evidence="4" key="1">
    <citation type="submission" date="2010-04" db="EMBL/GenBank/DDBJ databases">
        <title>Complete genome sequence of Nitrosococcus halophilus Nc4, a salt-adapted, aerobic obligate ammonia-oxidizing sulfur purple bacterium.</title>
        <authorList>
            <consortium name="US DOE Joint Genome Institute"/>
            <person name="Campbell M.A."/>
            <person name="Malfatti S.A."/>
            <person name="Chain P.S.G."/>
            <person name="Heidelberg J.F."/>
            <person name="Ward B.B."/>
            <person name="Klotz M.G."/>
        </authorList>
    </citation>
    <scope>NUCLEOTIDE SEQUENCE [LARGE SCALE GENOMIC DNA]</scope>
    <source>
        <strain evidence="4">Nc4</strain>
    </source>
</reference>
<dbReference type="HOGENOM" id="CLU_009100_4_0_6"/>
<dbReference type="CDD" id="cd13844">
    <property type="entry name" value="CuRO_1_BOD_CotA_like"/>
    <property type="match status" value="1"/>
</dbReference>